<name>A0A5C3LS44_9AGAR</name>
<feature type="chain" id="PRO_5022879127" evidence="1">
    <location>
        <begin position="22"/>
        <end position="632"/>
    </location>
</feature>
<accession>A0A5C3LS44</accession>
<dbReference type="STRING" id="68775.A0A5C3LS44"/>
<evidence type="ECO:0000313" key="3">
    <source>
        <dbReference type="Proteomes" id="UP000308652"/>
    </source>
</evidence>
<reference evidence="2 3" key="1">
    <citation type="journal article" date="2019" name="Nat. Ecol. Evol.">
        <title>Megaphylogeny resolves global patterns of mushroom evolution.</title>
        <authorList>
            <person name="Varga T."/>
            <person name="Krizsan K."/>
            <person name="Foldi C."/>
            <person name="Dima B."/>
            <person name="Sanchez-Garcia M."/>
            <person name="Sanchez-Ramirez S."/>
            <person name="Szollosi G.J."/>
            <person name="Szarkandi J.G."/>
            <person name="Papp V."/>
            <person name="Albert L."/>
            <person name="Andreopoulos W."/>
            <person name="Angelini C."/>
            <person name="Antonin V."/>
            <person name="Barry K.W."/>
            <person name="Bougher N.L."/>
            <person name="Buchanan P."/>
            <person name="Buyck B."/>
            <person name="Bense V."/>
            <person name="Catcheside P."/>
            <person name="Chovatia M."/>
            <person name="Cooper J."/>
            <person name="Damon W."/>
            <person name="Desjardin D."/>
            <person name="Finy P."/>
            <person name="Geml J."/>
            <person name="Haridas S."/>
            <person name="Hughes K."/>
            <person name="Justo A."/>
            <person name="Karasinski D."/>
            <person name="Kautmanova I."/>
            <person name="Kiss B."/>
            <person name="Kocsube S."/>
            <person name="Kotiranta H."/>
            <person name="LaButti K.M."/>
            <person name="Lechner B.E."/>
            <person name="Liimatainen K."/>
            <person name="Lipzen A."/>
            <person name="Lukacs Z."/>
            <person name="Mihaltcheva S."/>
            <person name="Morgado L.N."/>
            <person name="Niskanen T."/>
            <person name="Noordeloos M.E."/>
            <person name="Ohm R.A."/>
            <person name="Ortiz-Santana B."/>
            <person name="Ovrebo C."/>
            <person name="Racz N."/>
            <person name="Riley R."/>
            <person name="Savchenko A."/>
            <person name="Shiryaev A."/>
            <person name="Soop K."/>
            <person name="Spirin V."/>
            <person name="Szebenyi C."/>
            <person name="Tomsovsky M."/>
            <person name="Tulloss R.E."/>
            <person name="Uehling J."/>
            <person name="Grigoriev I.V."/>
            <person name="Vagvolgyi C."/>
            <person name="Papp T."/>
            <person name="Martin F.M."/>
            <person name="Miettinen O."/>
            <person name="Hibbett D.S."/>
            <person name="Nagy L.G."/>
        </authorList>
    </citation>
    <scope>NUCLEOTIDE SEQUENCE [LARGE SCALE GENOMIC DNA]</scope>
    <source>
        <strain evidence="2 3">CBS 166.37</strain>
    </source>
</reference>
<proteinExistence type="predicted"/>
<protein>
    <submittedName>
        <fullName evidence="2">Uncharacterized protein</fullName>
    </submittedName>
</protein>
<dbReference type="AlphaFoldDB" id="A0A5C3LS44"/>
<keyword evidence="3" id="KW-1185">Reference proteome</keyword>
<sequence length="632" mass="72056">MSQVLIKILLLLRTIKILTNACYQNREINPFMHEDLTAFIPIQSSFSGHAFETLSKPFDIVQLPDRQYRLSKCILDSWQRLDNMLNNATSVLAMHYGIGVVWPYCPWAFGYKQAYTSCKKALFQIKGAQSWFVVWMGLLSFLITKGDGLNLKKVMLNDQKEKEPSGSHTEEILPAWLTVLEKSNFHQNWLTSIILLTVCSFVKETPCAVIVFSLPNNKNGHPVPEFYNNYGIPYWYPWGMREGADKILAKYAPPSYLLQEAQTLILPNPFLSVEIIGLGSSGNHDTSNALKQLDTIENSDRPENICSIKAFEHKALAHNVWDKFMNFVLSQYGSKQSFYNSYNNIWDLCSDLFSSDVTAKDEETLNEYLGESEAVQFNIDTSPETSSLYNNKMLPEATDNSMADEPMSFQHMHYDRQPMNLQQSLLFQKHERIGQYYAWSHYNNSIKWKLAVESASDTKFICQLEGSLDVCLIANELLKHGIKFHTFVHPSSTIPKQLPVPFYIGTTFRLPGYIFTLYDFHAYLNLWASFMAQLQARVALMYGGYIWQLAYASIDKSDVLNGPSSDVTTFQSGMKILDNDGSELWDDELHMDELALITATYICLTGEGYGKAIKSWFPATNTMSINNAEWTG</sequence>
<keyword evidence="1" id="KW-0732">Signal</keyword>
<evidence type="ECO:0000313" key="2">
    <source>
        <dbReference type="EMBL" id="TFK35645.1"/>
    </source>
</evidence>
<organism evidence="2 3">
    <name type="scientific">Crucibulum laeve</name>
    <dbReference type="NCBI Taxonomy" id="68775"/>
    <lineage>
        <taxon>Eukaryota</taxon>
        <taxon>Fungi</taxon>
        <taxon>Dikarya</taxon>
        <taxon>Basidiomycota</taxon>
        <taxon>Agaricomycotina</taxon>
        <taxon>Agaricomycetes</taxon>
        <taxon>Agaricomycetidae</taxon>
        <taxon>Agaricales</taxon>
        <taxon>Agaricineae</taxon>
        <taxon>Nidulariaceae</taxon>
        <taxon>Crucibulum</taxon>
    </lineage>
</organism>
<gene>
    <name evidence="2" type="ORF">BDQ12DRAFT_668496</name>
</gene>
<feature type="signal peptide" evidence="1">
    <location>
        <begin position="1"/>
        <end position="21"/>
    </location>
</feature>
<dbReference type="OrthoDB" id="3270336at2759"/>
<evidence type="ECO:0000256" key="1">
    <source>
        <dbReference type="SAM" id="SignalP"/>
    </source>
</evidence>
<dbReference type="Proteomes" id="UP000308652">
    <property type="component" value="Unassembled WGS sequence"/>
</dbReference>
<dbReference type="EMBL" id="ML213620">
    <property type="protein sequence ID" value="TFK35645.1"/>
    <property type="molecule type" value="Genomic_DNA"/>
</dbReference>